<comment type="caution">
    <text evidence="3">The sequence shown here is derived from an EMBL/GenBank/DDBJ whole genome shotgun (WGS) entry which is preliminary data.</text>
</comment>
<protein>
    <recommendedName>
        <fullName evidence="2">Beta-lactamase-related domain-containing protein</fullName>
    </recommendedName>
</protein>
<proteinExistence type="inferred from homology"/>
<sequence>MDPKRLAFPLVIHIAPMLYAPVQSVGRVSSRPCVGSHLSIYNYAQQSPKVSPSPSPLRWYYRGNMSSILAITVSLASLLAGGYLSGNLKLQSPVVFQYFDQPEPNDDGARWRCSPFLPNLFEETPPPADHPAVHAAIGSVDQFLASRFAQGDIDSLSVAVVTANGPLYERNLGVTRGNESGSPPTTSHSSYRISSTGKIFTVLEGLLLEQQGIISWDDPVAKYLPNFTYRLDGLDPESSTDVNEKPPITLFQLASHMSGLGRDWPAGTVSNWPHDMFGGGPPPTNGHPFPTNEDLIEAIAHHHLTSLPWFYPAYSNAGSGSLGLALAAASSAASGDAAVVSYAELLKRDVFEPLGMNGSHFLTTETNKHLVVVPSLAPEVADQDFLDAMNPAGGQFSSLSDLITFTQTLLNPRHPKSLLARFTRDRWLKTAVHAFEEDDWTELGLMWEIIKAPDSYGRLRKIYWKLGAMAGYHSALAIHPGTSYGIVLLMAGHYPDAAQLTYEVFALMQPAIDRALADMATVLYAGEWRDERNSSARVVIDKGTLYVERYTLDGVDALQKFGAQGRLALRPSGRRDEFRLDTGIPGYNGKKHMGCYPYWNGQDLWGVRNNAAINALYFSGSRDARRLHVPSLGIVMQRV</sequence>
<name>A0AAD7TXL3_9APHY</name>
<dbReference type="AlphaFoldDB" id="A0AAD7TXL3"/>
<dbReference type="PANTHER" id="PTHR22935:SF95">
    <property type="entry name" value="BETA-LACTAMASE-LIKE 1-RELATED"/>
    <property type="match status" value="1"/>
</dbReference>
<gene>
    <name evidence="3" type="ORF">ONZ51_g4050</name>
</gene>
<dbReference type="InterPro" id="IPR001466">
    <property type="entry name" value="Beta-lactam-related"/>
</dbReference>
<dbReference type="PANTHER" id="PTHR22935">
    <property type="entry name" value="PENICILLIN-BINDING PROTEIN"/>
    <property type="match status" value="1"/>
</dbReference>
<dbReference type="Proteomes" id="UP001215151">
    <property type="component" value="Unassembled WGS sequence"/>
</dbReference>
<dbReference type="Pfam" id="PF00144">
    <property type="entry name" value="Beta-lactamase"/>
    <property type="match status" value="1"/>
</dbReference>
<feature type="domain" description="Beta-lactamase-related" evidence="2">
    <location>
        <begin position="140"/>
        <end position="500"/>
    </location>
</feature>
<reference evidence="3" key="1">
    <citation type="submission" date="2022-11" db="EMBL/GenBank/DDBJ databases">
        <title>Genome Sequence of Cubamyces cubensis.</title>
        <authorList>
            <person name="Buettner E."/>
        </authorList>
    </citation>
    <scope>NUCLEOTIDE SEQUENCE</scope>
    <source>
        <strain evidence="3">MPL-01</strain>
    </source>
</reference>
<dbReference type="SUPFAM" id="SSF56601">
    <property type="entry name" value="beta-lactamase/transpeptidase-like"/>
    <property type="match status" value="1"/>
</dbReference>
<comment type="similarity">
    <text evidence="1">Belongs to the beta-lactamase family.</text>
</comment>
<dbReference type="EMBL" id="JAPEVG010000075">
    <property type="protein sequence ID" value="KAJ8487643.1"/>
    <property type="molecule type" value="Genomic_DNA"/>
</dbReference>
<accession>A0AAD7TXL3</accession>
<dbReference type="Gene3D" id="3.40.710.10">
    <property type="entry name" value="DD-peptidase/beta-lactamase superfamily"/>
    <property type="match status" value="1"/>
</dbReference>
<keyword evidence="4" id="KW-1185">Reference proteome</keyword>
<evidence type="ECO:0000256" key="1">
    <source>
        <dbReference type="ARBA" id="ARBA00038473"/>
    </source>
</evidence>
<evidence type="ECO:0000313" key="4">
    <source>
        <dbReference type="Proteomes" id="UP001215151"/>
    </source>
</evidence>
<evidence type="ECO:0000313" key="3">
    <source>
        <dbReference type="EMBL" id="KAJ8487643.1"/>
    </source>
</evidence>
<evidence type="ECO:0000259" key="2">
    <source>
        <dbReference type="Pfam" id="PF00144"/>
    </source>
</evidence>
<dbReference type="InterPro" id="IPR051478">
    <property type="entry name" value="Beta-lactamase-like_AB/R"/>
</dbReference>
<organism evidence="3 4">
    <name type="scientific">Trametes cubensis</name>
    <dbReference type="NCBI Taxonomy" id="1111947"/>
    <lineage>
        <taxon>Eukaryota</taxon>
        <taxon>Fungi</taxon>
        <taxon>Dikarya</taxon>
        <taxon>Basidiomycota</taxon>
        <taxon>Agaricomycotina</taxon>
        <taxon>Agaricomycetes</taxon>
        <taxon>Polyporales</taxon>
        <taxon>Polyporaceae</taxon>
        <taxon>Trametes</taxon>
    </lineage>
</organism>
<dbReference type="InterPro" id="IPR012338">
    <property type="entry name" value="Beta-lactam/transpept-like"/>
</dbReference>